<gene>
    <name evidence="3" type="ORF">NL394_18550</name>
</gene>
<protein>
    <recommendedName>
        <fullName evidence="5">Lipoprotein</fullName>
    </recommendedName>
</protein>
<reference evidence="3" key="1">
    <citation type="submission" date="2022-07" db="EMBL/GenBank/DDBJ databases">
        <authorList>
            <person name="Wu T."/>
        </authorList>
    </citation>
    <scope>NUCLEOTIDE SEQUENCE</scope>
    <source>
        <strain evidence="3">SD-1</strain>
    </source>
</reference>
<dbReference type="PROSITE" id="PS51257">
    <property type="entry name" value="PROKAR_LIPOPROTEIN"/>
    <property type="match status" value="1"/>
</dbReference>
<dbReference type="AlphaFoldDB" id="A0AAX3EH99"/>
<dbReference type="RefSeq" id="WP_069696145.1">
    <property type="nucleotide sequence ID" value="NZ_CP043010.1"/>
</dbReference>
<evidence type="ECO:0000313" key="4">
    <source>
        <dbReference type="Proteomes" id="UP001163293"/>
    </source>
</evidence>
<evidence type="ECO:0000313" key="3">
    <source>
        <dbReference type="EMBL" id="UYV97018.1"/>
    </source>
</evidence>
<keyword evidence="4" id="KW-1185">Reference proteome</keyword>
<organism evidence="3 4">
    <name type="scientific">Paenarthrobacter ureafaciens</name>
    <dbReference type="NCBI Taxonomy" id="37931"/>
    <lineage>
        <taxon>Bacteria</taxon>
        <taxon>Bacillati</taxon>
        <taxon>Actinomycetota</taxon>
        <taxon>Actinomycetes</taxon>
        <taxon>Micrococcales</taxon>
        <taxon>Micrococcaceae</taxon>
        <taxon>Paenarthrobacter</taxon>
    </lineage>
</organism>
<sequence>MGKTKPGRTALAIAAVVLAALAGCAEAPATTTPSSGSPTPTAACPTTGTEPQQANCIAYDGDTAMAQNEMYRQRRKLTPEMLTQLNQHVEPARKALAAVPRPVTGDDVEAALTSIDLTDIRTDDGGKGVRFGAAVRSGGCIYGFMPNDGEPELATGGPIMDGGCLEMIGH</sequence>
<feature type="region of interest" description="Disordered" evidence="1">
    <location>
        <begin position="27"/>
        <end position="50"/>
    </location>
</feature>
<feature type="signal peptide" evidence="2">
    <location>
        <begin position="1"/>
        <end position="29"/>
    </location>
</feature>
<feature type="chain" id="PRO_5043399333" description="Lipoprotein" evidence="2">
    <location>
        <begin position="30"/>
        <end position="170"/>
    </location>
</feature>
<evidence type="ECO:0000256" key="2">
    <source>
        <dbReference type="SAM" id="SignalP"/>
    </source>
</evidence>
<keyword evidence="2" id="KW-0732">Signal</keyword>
<dbReference type="Proteomes" id="UP001163293">
    <property type="component" value="Chromosome"/>
</dbReference>
<name>A0AAX3EH99_PAEUR</name>
<accession>A0AAX3EH99</accession>
<evidence type="ECO:0000256" key="1">
    <source>
        <dbReference type="SAM" id="MobiDB-lite"/>
    </source>
</evidence>
<proteinExistence type="predicted"/>
<evidence type="ECO:0008006" key="5">
    <source>
        <dbReference type="Google" id="ProtNLM"/>
    </source>
</evidence>
<dbReference type="EMBL" id="CP101185">
    <property type="protein sequence ID" value="UYV97018.1"/>
    <property type="molecule type" value="Genomic_DNA"/>
</dbReference>